<feature type="domain" description="Cyclic nucleotide-binding" evidence="2">
    <location>
        <begin position="155"/>
        <end position="274"/>
    </location>
</feature>
<dbReference type="InterPro" id="IPR018490">
    <property type="entry name" value="cNMP-bd_dom_sf"/>
</dbReference>
<dbReference type="PANTHER" id="PTHR11635:SF152">
    <property type="entry name" value="CAMP-DEPENDENT PROTEIN KINASE TYPE I REGULATORY SUBUNIT-RELATED"/>
    <property type="match status" value="1"/>
</dbReference>
<dbReference type="AlphaFoldDB" id="A0A7J6NAI3"/>
<evidence type="ECO:0000256" key="1">
    <source>
        <dbReference type="SAM" id="MobiDB-lite"/>
    </source>
</evidence>
<dbReference type="GO" id="GO:0034236">
    <property type="term" value="F:protein kinase A catalytic subunit binding"/>
    <property type="evidence" value="ECO:0007669"/>
    <property type="project" value="TreeGrafter"/>
</dbReference>
<dbReference type="SMART" id="SM00100">
    <property type="entry name" value="cNMP"/>
    <property type="match status" value="1"/>
</dbReference>
<comment type="caution">
    <text evidence="3">The sequence shown here is derived from an EMBL/GenBank/DDBJ whole genome shotgun (WGS) entry which is preliminary data.</text>
</comment>
<dbReference type="PRINTS" id="PR00103">
    <property type="entry name" value="CAMPKINASE"/>
</dbReference>
<proteinExistence type="predicted"/>
<dbReference type="PROSITE" id="PS00888">
    <property type="entry name" value="CNMP_BINDING_1"/>
    <property type="match status" value="1"/>
</dbReference>
<dbReference type="PANTHER" id="PTHR11635">
    <property type="entry name" value="CAMP-DEPENDENT PROTEIN KINASE REGULATORY CHAIN"/>
    <property type="match status" value="1"/>
</dbReference>
<dbReference type="OrthoDB" id="5086500at2759"/>
<dbReference type="SUPFAM" id="SSF51206">
    <property type="entry name" value="cAMP-binding domain-like"/>
    <property type="match status" value="2"/>
</dbReference>
<dbReference type="Proteomes" id="UP000541610">
    <property type="component" value="Unassembled WGS sequence"/>
</dbReference>
<dbReference type="GO" id="GO:0004862">
    <property type="term" value="F:cAMP-dependent protein kinase inhibitor activity"/>
    <property type="evidence" value="ECO:0007669"/>
    <property type="project" value="TreeGrafter"/>
</dbReference>
<dbReference type="PROSITE" id="PS00889">
    <property type="entry name" value="CNMP_BINDING_2"/>
    <property type="match status" value="1"/>
</dbReference>
<reference evidence="3 4" key="1">
    <citation type="submission" date="2020-04" db="EMBL/GenBank/DDBJ databases">
        <title>Perkinsus olseni comparative genomics.</title>
        <authorList>
            <person name="Bogema D.R."/>
        </authorList>
    </citation>
    <scope>NUCLEOTIDE SEQUENCE [LARGE SCALE GENOMIC DNA]</scope>
    <source>
        <strain evidence="3">00978-12</strain>
    </source>
</reference>
<dbReference type="CDD" id="cd00038">
    <property type="entry name" value="CAP_ED"/>
    <property type="match status" value="1"/>
</dbReference>
<dbReference type="SUPFAM" id="SSF53474">
    <property type="entry name" value="alpha/beta-Hydrolases"/>
    <property type="match status" value="1"/>
</dbReference>
<dbReference type="GO" id="GO:0005829">
    <property type="term" value="C:cytosol"/>
    <property type="evidence" value="ECO:0007669"/>
    <property type="project" value="TreeGrafter"/>
</dbReference>
<dbReference type="PROSITE" id="PS50042">
    <property type="entry name" value="CNMP_BINDING_3"/>
    <property type="match status" value="2"/>
</dbReference>
<dbReference type="InterPro" id="IPR029058">
    <property type="entry name" value="AB_hydrolase_fold"/>
</dbReference>
<feature type="domain" description="Cyclic nucleotide-binding" evidence="2">
    <location>
        <begin position="303"/>
        <end position="337"/>
    </location>
</feature>
<dbReference type="InterPro" id="IPR018488">
    <property type="entry name" value="cNMP-bd_CS"/>
</dbReference>
<gene>
    <name evidence="3" type="ORF">FOZ60_013447</name>
</gene>
<dbReference type="EMBL" id="JABANP010000603">
    <property type="protein sequence ID" value="KAF4680490.1"/>
    <property type="molecule type" value="Genomic_DNA"/>
</dbReference>
<dbReference type="InterPro" id="IPR050503">
    <property type="entry name" value="cAMP-dep_PK_reg_su-like"/>
</dbReference>
<dbReference type="Gene3D" id="2.60.120.10">
    <property type="entry name" value="Jelly Rolls"/>
    <property type="match status" value="2"/>
</dbReference>
<accession>A0A7J6NAI3</accession>
<evidence type="ECO:0000259" key="2">
    <source>
        <dbReference type="PROSITE" id="PS50042"/>
    </source>
</evidence>
<dbReference type="InterPro" id="IPR000595">
    <property type="entry name" value="cNMP-bd_dom"/>
</dbReference>
<dbReference type="Pfam" id="PF00027">
    <property type="entry name" value="cNMP_binding"/>
    <property type="match status" value="1"/>
</dbReference>
<feature type="compositionally biased region" description="Low complexity" evidence="1">
    <location>
        <begin position="86"/>
        <end position="96"/>
    </location>
</feature>
<dbReference type="Gene3D" id="3.40.50.1820">
    <property type="entry name" value="alpha/beta hydrolase"/>
    <property type="match status" value="1"/>
</dbReference>
<protein>
    <recommendedName>
        <fullName evidence="2">Cyclic nucleotide-binding domain-containing protein</fullName>
    </recommendedName>
</protein>
<name>A0A7J6NAI3_PEROL</name>
<evidence type="ECO:0000313" key="3">
    <source>
        <dbReference type="EMBL" id="KAF4680490.1"/>
    </source>
</evidence>
<evidence type="ECO:0000313" key="4">
    <source>
        <dbReference type="Proteomes" id="UP000541610"/>
    </source>
</evidence>
<feature type="region of interest" description="Disordered" evidence="1">
    <location>
        <begin position="84"/>
        <end position="108"/>
    </location>
</feature>
<dbReference type="InterPro" id="IPR014710">
    <property type="entry name" value="RmlC-like_jellyroll"/>
</dbReference>
<dbReference type="GO" id="GO:0030552">
    <property type="term" value="F:cAMP binding"/>
    <property type="evidence" value="ECO:0007669"/>
    <property type="project" value="TreeGrafter"/>
</dbReference>
<organism evidence="3 4">
    <name type="scientific">Perkinsus olseni</name>
    <name type="common">Perkinsus atlanticus</name>
    <dbReference type="NCBI Taxonomy" id="32597"/>
    <lineage>
        <taxon>Eukaryota</taxon>
        <taxon>Sar</taxon>
        <taxon>Alveolata</taxon>
        <taxon>Perkinsozoa</taxon>
        <taxon>Perkinsea</taxon>
        <taxon>Perkinsida</taxon>
        <taxon>Perkinsidae</taxon>
        <taxon>Perkinsus</taxon>
    </lineage>
</organism>
<feature type="compositionally biased region" description="Acidic residues" evidence="1">
    <location>
        <begin position="97"/>
        <end position="108"/>
    </location>
</feature>
<sequence>MANNLENIDMPADKKAYIMSKLNPVLEEMVTRIVTELPEDLPWVCRRVADVMKAGPGAKGADEGTLRAENEELKNQLAKLRAEIRTSTGDDGTGLDSDAESEAEDDEDYVDDLPANFLMPESQKGKTRASVSAEAYGAWNVKQAFTAPILSKSFMFASVEEREMAVVVDAMAEVKLEAGVRVIKQGDDGDFLFVIEEGTLDCIKEIDGEEKVVKTCESGDVFGELSLLYNCPRAAHVQSKDACVLWKLDRETFNHILKDAAAKKRERYKTFLQKVPLLAAMGAYERSQVRVMSLASEPSCIVIADALKPQSFADADAVIMTQGEPGDVFYILEEGSAYAEKNGARVDDSQFESNSQRLSAQLQLASDKSFLEFLWTCHSQDILMRLFAAVPPQTAINIVATAPSTTALLSFCESFVGDSTPRFEHLCRAVDCFLPADFPSLLTFSADQSAIERDRSKALDVINNDSSATARVCARFVLAKTAEEMAGRRFELSPRPSGDATPTEKRLWLRETACWLAAADEVDIPQDFSDGIVDDFLIIDRSLTLLFTDDESLAIWSEAGDVLDIPNSVLFAFLPSPACWGLVNRWVSAVPLGDSRIDSVLTTVIGLGEDFLGVTDYELFAKTQLQADSPLRMADDMTLVVTEPSEKTVPLSVLSREELLGRISILAELATSRSESRGLVGEALGATCLPLCMRLLPQGKGMVAKCAANLVELLPADSVYVPEQPPAEVDDAMESVEAYYELRRLRKNISVKRVIGAPQYVEGVLPLVGDESTTEYDIVFVHGLQGGLYTWREEPSWMRELREKQVETEDTTAESGPQFHWPWSSTAKAEEVDAHQWNDWQRPVLWPVRDLSPLFPRASIFAFAYDAPVFSFMLKGPYVQKTCPTTLQDISDLLVAGLSRAGIGRNGRPVVFVAHSLGGLIVKAALLEDGDLQKSTKAICFYATPHGGSPLALKSERIILSMLFPEFVRELSPNSEWLNKLNDDFAKKDWNQIDVLSIAESAVTSVGRRREGSHGAT</sequence>
<dbReference type="GO" id="GO:0005952">
    <property type="term" value="C:cAMP-dependent protein kinase complex"/>
    <property type="evidence" value="ECO:0007669"/>
    <property type="project" value="InterPro"/>
</dbReference>